<dbReference type="Proteomes" id="UP000052023">
    <property type="component" value="Unassembled WGS sequence"/>
</dbReference>
<dbReference type="EMBL" id="LLYA01000162">
    <property type="protein sequence ID" value="KRR22720.1"/>
    <property type="molecule type" value="Genomic_DNA"/>
</dbReference>
<dbReference type="Pfam" id="PF00873">
    <property type="entry name" value="ACR_tran"/>
    <property type="match status" value="1"/>
</dbReference>
<evidence type="ECO:0000256" key="4">
    <source>
        <dbReference type="ARBA" id="ARBA00022475"/>
    </source>
</evidence>
<dbReference type="Gene3D" id="3.30.70.1320">
    <property type="entry name" value="Multidrug efflux transporter AcrB pore domain like"/>
    <property type="match status" value="1"/>
</dbReference>
<comment type="subcellular location">
    <subcellularLocation>
        <location evidence="1 9">Cell inner membrane</location>
        <topology evidence="1 9">Multi-pass membrane protein</topology>
    </subcellularLocation>
</comment>
<feature type="transmembrane region" description="Helical" evidence="9">
    <location>
        <begin position="12"/>
        <end position="32"/>
    </location>
</feature>
<dbReference type="AlphaFoldDB" id="A0A0R3MY81"/>
<feature type="transmembrane region" description="Helical" evidence="9">
    <location>
        <begin position="368"/>
        <end position="390"/>
    </location>
</feature>
<dbReference type="NCBIfam" id="TIGR00915">
    <property type="entry name" value="2A0602"/>
    <property type="match status" value="1"/>
</dbReference>
<evidence type="ECO:0000259" key="10">
    <source>
        <dbReference type="PROSITE" id="PS50156"/>
    </source>
</evidence>
<comment type="similarity">
    <text evidence="2 9">Belongs to the resistance-nodulation-cell division (RND) (TC 2.A.6) family.</text>
</comment>
<dbReference type="Gene3D" id="3.30.70.1430">
    <property type="entry name" value="Multidrug efflux transporter AcrB pore domain"/>
    <property type="match status" value="2"/>
</dbReference>
<name>A0A0R3MY81_9BRAD</name>
<dbReference type="GO" id="GO:0015562">
    <property type="term" value="F:efflux transmembrane transporter activity"/>
    <property type="evidence" value="ECO:0007669"/>
    <property type="project" value="InterPro"/>
</dbReference>
<dbReference type="SUPFAM" id="SSF82714">
    <property type="entry name" value="Multidrug efflux transporter AcrB TolC docking domain, DN and DC subdomains"/>
    <property type="match status" value="2"/>
</dbReference>
<dbReference type="FunFam" id="3.30.70.1430:FF:000001">
    <property type="entry name" value="Efflux pump membrane transporter"/>
    <property type="match status" value="1"/>
</dbReference>
<dbReference type="GO" id="GO:0005886">
    <property type="term" value="C:plasma membrane"/>
    <property type="evidence" value="ECO:0007669"/>
    <property type="project" value="UniProtKB-SubCell"/>
</dbReference>
<dbReference type="Gene3D" id="3.30.2090.10">
    <property type="entry name" value="Multidrug efflux transporter AcrB TolC docking domain, DN and DC subdomains"/>
    <property type="match status" value="2"/>
</dbReference>
<dbReference type="InterPro" id="IPR001036">
    <property type="entry name" value="Acrflvin-R"/>
</dbReference>
<feature type="transmembrane region" description="Helical" evidence="9">
    <location>
        <begin position="1010"/>
        <end position="1036"/>
    </location>
</feature>
<feature type="transmembrane region" description="Helical" evidence="9">
    <location>
        <begin position="471"/>
        <end position="499"/>
    </location>
</feature>
<protein>
    <recommendedName>
        <fullName evidence="9">Efflux pump membrane transporter</fullName>
    </recommendedName>
</protein>
<dbReference type="RefSeq" id="WP_057845098.1">
    <property type="nucleotide sequence ID" value="NZ_LLYA01000162.1"/>
</dbReference>
<dbReference type="Gene3D" id="3.30.70.1440">
    <property type="entry name" value="Multidrug efflux transporter AcrB pore domain"/>
    <property type="match status" value="1"/>
</dbReference>
<feature type="transmembrane region" description="Helical" evidence="9">
    <location>
        <begin position="905"/>
        <end position="927"/>
    </location>
</feature>
<keyword evidence="8 9" id="KW-0472">Membrane</keyword>
<feature type="transmembrane region" description="Helical" evidence="9">
    <location>
        <begin position="342"/>
        <end position="361"/>
    </location>
</feature>
<dbReference type="SUPFAM" id="SSF82866">
    <property type="entry name" value="Multidrug efflux transporter AcrB transmembrane domain"/>
    <property type="match status" value="2"/>
</dbReference>
<organism evidence="11 12">
    <name type="scientific">Bradyrhizobium retamae</name>
    <dbReference type="NCBI Taxonomy" id="1300035"/>
    <lineage>
        <taxon>Bacteria</taxon>
        <taxon>Pseudomonadati</taxon>
        <taxon>Pseudomonadota</taxon>
        <taxon>Alphaproteobacteria</taxon>
        <taxon>Hyphomicrobiales</taxon>
        <taxon>Nitrobacteraceae</taxon>
        <taxon>Bradyrhizobium</taxon>
    </lineage>
</organism>
<evidence type="ECO:0000256" key="5">
    <source>
        <dbReference type="ARBA" id="ARBA00022519"/>
    </source>
</evidence>
<dbReference type="PRINTS" id="PR00702">
    <property type="entry name" value="ACRIFLAVINRP"/>
</dbReference>
<dbReference type="PANTHER" id="PTHR32063">
    <property type="match status" value="1"/>
</dbReference>
<evidence type="ECO:0000313" key="11">
    <source>
        <dbReference type="EMBL" id="KRR22720.1"/>
    </source>
</evidence>
<evidence type="ECO:0000256" key="9">
    <source>
        <dbReference type="RuleBase" id="RU364070"/>
    </source>
</evidence>
<dbReference type="NCBIfam" id="NF000282">
    <property type="entry name" value="RND_permease_1"/>
    <property type="match status" value="1"/>
</dbReference>
<keyword evidence="3 9" id="KW-0813">Transport</keyword>
<dbReference type="SUPFAM" id="SSF82693">
    <property type="entry name" value="Multidrug efflux transporter AcrB pore domain, PN1, PN2, PC1 and PC2 subdomains"/>
    <property type="match status" value="4"/>
</dbReference>
<sequence length="1057" mass="114078">MNLGRLSINQPILAMVLSIVLLIVGAIAYPTLPVSEYPQVVPPTVTVTTKYPGASAQTVSDTVAAPIEQEINGVEDMLYLYSQATSNGQLTITVTFKLGTDLDKAQVLVQNRVAIAQPRLPEEVQRNGVVTRKDSPDILMAVFMLSPDDTFDQLYISNYTLLQVRDQLLRIDGVGNIEMFGARDYSMRLWLDPDRIANVGLTSNEVLAAIRAQNLQIAGGQIAEPPIADRAFQPNLVFTGRLKDIREFEDIVVKAGSDGRIVRLRDVARVELGALSYNTSSFILRKSAVAMVVTQRPGSNALATAKHISDTMEQLKTSFPKGLDYNIGYNPTEFIAQSVHELIKTVYEAMALVVVVVLVFLQGWRPAIIPIIAIPVSLVGTFAVMAALGFSINNLTLFGLVLAVGIVVDDAIVVVENVERHLQHGMSRRDAALKTMEEVGGALVSIALVLCAVFVPTAFLGGISGEFFRQFAVTIAVATAISCFCSLTLSPALASLILTPHEEKRPPARWNIIARSWDSFTALFNRVFERLAHAYAAAADFMIRHTAVMLMIYFALIGSAGWLLVSTPQGFIPAQDRGYLIISAQLPGAASLARTTAVVREIERIALDTPGIVRVGAFAGFSGATFTQAGNAAALFPVFDEAEARLKKGLSANTIAAELRKRLSVVQGAFVIVIPPPAVPGIGTGGGFSIRIQDRQGRGPELLAAATDELVAAARKSPNLTSVFSPFTANTPQLFVDIDRVKAQKLGVPITNINDTIQTYFGSTYVNDFNLFGRTYRVTAQADQPFRKETTDLGRLRTRNAAGDMVMLGSIVDLKDITGPDRVARYNLYPASEVLGEPAPGVSSTTALNTVKQLADERLPSGFTFEWTDLSYQQVTGGNAGLYVFPICVLFVYLVLAAQYGSWTLPFAVILIVPMCLFAATIGVRIMGQDVNILTQIGFVVLVGLAAKNAILIVEFARDIELEGRSRLEAVIEACRLRLRPILMTSFAFILGVLPLVVSTGSGSEMRQAVGVAVFFGMLGVTLFGLIFTPIFYMVVRNLAEGKNEGKPTQSTAAAAG</sequence>
<gene>
    <name evidence="11" type="ORF">CQ13_28465</name>
</gene>
<evidence type="ECO:0000256" key="7">
    <source>
        <dbReference type="ARBA" id="ARBA00022989"/>
    </source>
</evidence>
<keyword evidence="6 9" id="KW-0812">Transmembrane</keyword>
<keyword evidence="4" id="KW-1003">Cell membrane</keyword>
<dbReference type="InterPro" id="IPR027463">
    <property type="entry name" value="AcrB_DN_DC_subdom"/>
</dbReference>
<evidence type="ECO:0000313" key="12">
    <source>
        <dbReference type="Proteomes" id="UP000052023"/>
    </source>
</evidence>
<dbReference type="FunFam" id="1.20.1640.10:FF:000001">
    <property type="entry name" value="Efflux pump membrane transporter"/>
    <property type="match status" value="1"/>
</dbReference>
<evidence type="ECO:0000256" key="6">
    <source>
        <dbReference type="ARBA" id="ARBA00022692"/>
    </source>
</evidence>
<dbReference type="GO" id="GO:0042910">
    <property type="term" value="F:xenobiotic transmembrane transporter activity"/>
    <property type="evidence" value="ECO:0007669"/>
    <property type="project" value="TreeGrafter"/>
</dbReference>
<keyword evidence="12" id="KW-1185">Reference proteome</keyword>
<feature type="transmembrane region" description="Helical" evidence="9">
    <location>
        <begin position="396"/>
        <end position="418"/>
    </location>
</feature>
<evidence type="ECO:0000256" key="8">
    <source>
        <dbReference type="ARBA" id="ARBA00023136"/>
    </source>
</evidence>
<feature type="transmembrane region" description="Helical" evidence="9">
    <location>
        <begin position="977"/>
        <end position="998"/>
    </location>
</feature>
<proteinExistence type="inferred from homology"/>
<comment type="caution">
    <text evidence="11">The sequence shown here is derived from an EMBL/GenBank/DDBJ whole genome shotgun (WGS) entry which is preliminary data.</text>
</comment>
<feature type="transmembrane region" description="Helical" evidence="9">
    <location>
        <begin position="439"/>
        <end position="459"/>
    </location>
</feature>
<dbReference type="OrthoDB" id="9807350at2"/>
<evidence type="ECO:0000256" key="3">
    <source>
        <dbReference type="ARBA" id="ARBA00022448"/>
    </source>
</evidence>
<feature type="domain" description="SSD" evidence="10">
    <location>
        <begin position="367"/>
        <end position="496"/>
    </location>
</feature>
<dbReference type="PANTHER" id="PTHR32063:SF11">
    <property type="entry name" value="CATION OR DRUG EFFLUX SYSTEM PROTEIN"/>
    <property type="match status" value="1"/>
</dbReference>
<dbReference type="PROSITE" id="PS50156">
    <property type="entry name" value="SSD"/>
    <property type="match status" value="1"/>
</dbReference>
<dbReference type="InterPro" id="IPR000731">
    <property type="entry name" value="SSD"/>
</dbReference>
<keyword evidence="7 9" id="KW-1133">Transmembrane helix</keyword>
<feature type="transmembrane region" description="Helical" evidence="9">
    <location>
        <begin position="547"/>
        <end position="565"/>
    </location>
</feature>
<feature type="transmembrane region" description="Helical" evidence="9">
    <location>
        <begin position="933"/>
        <end position="956"/>
    </location>
</feature>
<evidence type="ECO:0000256" key="2">
    <source>
        <dbReference type="ARBA" id="ARBA00010942"/>
    </source>
</evidence>
<dbReference type="GO" id="GO:0009636">
    <property type="term" value="P:response to toxic substance"/>
    <property type="evidence" value="ECO:0007669"/>
    <property type="project" value="UniProtKB-ARBA"/>
</dbReference>
<evidence type="ECO:0000256" key="1">
    <source>
        <dbReference type="ARBA" id="ARBA00004429"/>
    </source>
</evidence>
<reference evidence="11 12" key="1">
    <citation type="submission" date="2014-03" db="EMBL/GenBank/DDBJ databases">
        <title>Bradyrhizobium valentinum sp. nov., isolated from effective nodules of Lupinus mariae-josephae, a lupine endemic of basic-lime soils in Eastern Spain.</title>
        <authorList>
            <person name="Duran D."/>
            <person name="Rey L."/>
            <person name="Navarro A."/>
            <person name="Busquets A."/>
            <person name="Imperial J."/>
            <person name="Ruiz-Argueso T."/>
        </authorList>
    </citation>
    <scope>NUCLEOTIDE SEQUENCE [LARGE SCALE GENOMIC DNA]</scope>
    <source>
        <strain evidence="11 12">Ro19</strain>
    </source>
</reference>
<keyword evidence="5 9" id="KW-0997">Cell inner membrane</keyword>
<feature type="transmembrane region" description="Helical" evidence="9">
    <location>
        <begin position="880"/>
        <end position="898"/>
    </location>
</feature>
<dbReference type="Gene3D" id="1.20.1640.10">
    <property type="entry name" value="Multidrug efflux transporter AcrB transmembrane domain"/>
    <property type="match status" value="2"/>
</dbReference>
<accession>A0A0R3MY81</accession>
<dbReference type="InterPro" id="IPR004764">
    <property type="entry name" value="MdtF-like"/>
</dbReference>